<evidence type="ECO:0000259" key="4">
    <source>
        <dbReference type="SMART" id="SM00382"/>
    </source>
</evidence>
<keyword evidence="3" id="KW-0067">ATP-binding</keyword>
<dbReference type="SMART" id="SM00382">
    <property type="entry name" value="AAA"/>
    <property type="match status" value="1"/>
</dbReference>
<dbReference type="InterPro" id="IPR027417">
    <property type="entry name" value="P-loop_NTPase"/>
</dbReference>
<dbReference type="PANTHER" id="PTHR23073">
    <property type="entry name" value="26S PROTEASOME REGULATORY SUBUNIT"/>
    <property type="match status" value="1"/>
</dbReference>
<dbReference type="InterPro" id="IPR003593">
    <property type="entry name" value="AAA+_ATPase"/>
</dbReference>
<protein>
    <submittedName>
        <fullName evidence="5">AAA family ATPase</fullName>
    </submittedName>
</protein>
<dbReference type="Pfam" id="PF00004">
    <property type="entry name" value="AAA"/>
    <property type="match status" value="1"/>
</dbReference>
<dbReference type="AlphaFoldDB" id="A0A845LBW5"/>
<dbReference type="InterPro" id="IPR050221">
    <property type="entry name" value="26S_Proteasome_ATPase"/>
</dbReference>
<dbReference type="GO" id="GO:0005524">
    <property type="term" value="F:ATP binding"/>
    <property type="evidence" value="ECO:0007669"/>
    <property type="project" value="UniProtKB-KW"/>
</dbReference>
<dbReference type="OrthoDB" id="9806903at2"/>
<organism evidence="5 6">
    <name type="scientific">Heliomicrobium gestii</name>
    <name type="common">Heliobacterium gestii</name>
    <dbReference type="NCBI Taxonomy" id="2699"/>
    <lineage>
        <taxon>Bacteria</taxon>
        <taxon>Bacillati</taxon>
        <taxon>Bacillota</taxon>
        <taxon>Clostridia</taxon>
        <taxon>Eubacteriales</taxon>
        <taxon>Heliobacteriaceae</taxon>
        <taxon>Heliomicrobium</taxon>
    </lineage>
</organism>
<dbReference type="InterPro" id="IPR003959">
    <property type="entry name" value="ATPase_AAA_core"/>
</dbReference>
<comment type="caution">
    <text evidence="5">The sequence shown here is derived from an EMBL/GenBank/DDBJ whole genome shotgun (WGS) entry which is preliminary data.</text>
</comment>
<comment type="similarity">
    <text evidence="1">Belongs to the AAA ATPase family.</text>
</comment>
<reference evidence="5 6" key="1">
    <citation type="submission" date="2020-01" db="EMBL/GenBank/DDBJ databases">
        <title>Whole genome sequence of Heliobacterium gestii DSM 11169.</title>
        <authorList>
            <person name="Kyndt J.A."/>
            <person name="Meyer T.E."/>
        </authorList>
    </citation>
    <scope>NUCLEOTIDE SEQUENCE [LARGE SCALE GENOMIC DNA]</scope>
    <source>
        <strain evidence="5 6">DSM 11169</strain>
    </source>
</reference>
<dbReference type="GO" id="GO:0016887">
    <property type="term" value="F:ATP hydrolysis activity"/>
    <property type="evidence" value="ECO:0007669"/>
    <property type="project" value="InterPro"/>
</dbReference>
<dbReference type="EMBL" id="WXEX01000009">
    <property type="protein sequence ID" value="MZP43668.1"/>
    <property type="molecule type" value="Genomic_DNA"/>
</dbReference>
<sequence>MARADLLKKIFRGYKLGDRQMFMEAAKDIIDEERKKAHVVLANELARILEKGKPLPGPGAFIPLEPLPKDSDRGASLLEFRQPDRYLDDLVLLPEQRDCFEEVLYEFRRWDILECHNLRPPHKLLFCGPPGCGKTATAEALSRELGIPMLYVRFDAVVSSLLGETAANLRKVFDYAAQGSWLILFDEFDAIGRSRDDELEHGELKRVVNSFLQMLDQFSGKSLVVAATNFEQSLDPALWRRFDEIIRFDKPAPDQIGLLLRKKLASKKGAVLPSESMTPRLTGMSHAEIERICLDVLRAAVLRGDSTYTLQDLEKAIEKQERRKQTLQNITASDKPHIAKE</sequence>
<keyword evidence="6" id="KW-1185">Reference proteome</keyword>
<dbReference type="Gene3D" id="3.40.50.300">
    <property type="entry name" value="P-loop containing nucleotide triphosphate hydrolases"/>
    <property type="match status" value="1"/>
</dbReference>
<dbReference type="CDD" id="cd19481">
    <property type="entry name" value="RecA-like_protease"/>
    <property type="match status" value="1"/>
</dbReference>
<gene>
    <name evidence="5" type="ORF">GTO89_11510</name>
</gene>
<name>A0A845LBW5_HELGE</name>
<evidence type="ECO:0000313" key="6">
    <source>
        <dbReference type="Proteomes" id="UP000471031"/>
    </source>
</evidence>
<proteinExistence type="inferred from homology"/>
<evidence type="ECO:0000256" key="1">
    <source>
        <dbReference type="ARBA" id="ARBA00006914"/>
    </source>
</evidence>
<evidence type="ECO:0000256" key="3">
    <source>
        <dbReference type="ARBA" id="ARBA00022840"/>
    </source>
</evidence>
<feature type="domain" description="AAA+ ATPase" evidence="4">
    <location>
        <begin position="120"/>
        <end position="252"/>
    </location>
</feature>
<dbReference type="SUPFAM" id="SSF52540">
    <property type="entry name" value="P-loop containing nucleoside triphosphate hydrolases"/>
    <property type="match status" value="1"/>
</dbReference>
<evidence type="ECO:0000256" key="2">
    <source>
        <dbReference type="ARBA" id="ARBA00022741"/>
    </source>
</evidence>
<keyword evidence="2" id="KW-0547">Nucleotide-binding</keyword>
<evidence type="ECO:0000313" key="5">
    <source>
        <dbReference type="EMBL" id="MZP43668.1"/>
    </source>
</evidence>
<accession>A0A845LBW5</accession>
<dbReference type="Proteomes" id="UP000471031">
    <property type="component" value="Unassembled WGS sequence"/>
</dbReference>